<comment type="caution">
    <text evidence="3">The sequence shown here is derived from an EMBL/GenBank/DDBJ whole genome shotgun (WGS) entry which is preliminary data.</text>
</comment>
<feature type="non-terminal residue" evidence="3">
    <location>
        <position position="1"/>
    </location>
</feature>
<sequence length="141" mass="14781">STCTAVCKKNPPPIPPRTTSKPYIAVTVQSSTESAQDTYLDSQDQRSEVNSQSGRSNSSDSIASSRTGSLVKGAKRPPILPPIPAPREPVPLPSARVTTPPPAVVPPSPAPDTKNEPVSLTVAPEEPQALPKRKLSSIGIQ</sequence>
<feature type="region of interest" description="Disordered" evidence="2">
    <location>
        <begin position="1"/>
        <end position="141"/>
    </location>
</feature>
<dbReference type="Proteomes" id="UP001529510">
    <property type="component" value="Unassembled WGS sequence"/>
</dbReference>
<reference evidence="3 4" key="1">
    <citation type="submission" date="2024-05" db="EMBL/GenBank/DDBJ databases">
        <title>Genome sequencing and assembly of Indian major carp, Cirrhinus mrigala (Hamilton, 1822).</title>
        <authorList>
            <person name="Mohindra V."/>
            <person name="Chowdhury L.M."/>
            <person name="Lal K."/>
            <person name="Jena J.K."/>
        </authorList>
    </citation>
    <scope>NUCLEOTIDE SEQUENCE [LARGE SCALE GENOMIC DNA]</scope>
    <source>
        <strain evidence="3">CM1030</strain>
        <tissue evidence="3">Blood</tissue>
    </source>
</reference>
<feature type="compositionally biased region" description="Pro residues" evidence="2">
    <location>
        <begin position="78"/>
        <end position="92"/>
    </location>
</feature>
<name>A0ABD0N679_CIRMR</name>
<feature type="non-terminal residue" evidence="3">
    <location>
        <position position="141"/>
    </location>
</feature>
<evidence type="ECO:0000313" key="4">
    <source>
        <dbReference type="Proteomes" id="UP001529510"/>
    </source>
</evidence>
<comment type="similarity">
    <text evidence="1">Belongs to the SAPAP family.</text>
</comment>
<dbReference type="InterPro" id="IPR005026">
    <property type="entry name" value="SAPAP"/>
</dbReference>
<evidence type="ECO:0000313" key="3">
    <source>
        <dbReference type="EMBL" id="KAL0157625.1"/>
    </source>
</evidence>
<keyword evidence="4" id="KW-1185">Reference proteome</keyword>
<evidence type="ECO:0000256" key="1">
    <source>
        <dbReference type="ARBA" id="ARBA00008839"/>
    </source>
</evidence>
<proteinExistence type="inferred from homology"/>
<feature type="compositionally biased region" description="Low complexity" evidence="2">
    <location>
        <begin position="48"/>
        <end position="65"/>
    </location>
</feature>
<gene>
    <name evidence="3" type="ORF">M9458_045701</name>
</gene>
<accession>A0ABD0N679</accession>
<organism evidence="3 4">
    <name type="scientific">Cirrhinus mrigala</name>
    <name type="common">Mrigala</name>
    <dbReference type="NCBI Taxonomy" id="683832"/>
    <lineage>
        <taxon>Eukaryota</taxon>
        <taxon>Metazoa</taxon>
        <taxon>Chordata</taxon>
        <taxon>Craniata</taxon>
        <taxon>Vertebrata</taxon>
        <taxon>Euteleostomi</taxon>
        <taxon>Actinopterygii</taxon>
        <taxon>Neopterygii</taxon>
        <taxon>Teleostei</taxon>
        <taxon>Ostariophysi</taxon>
        <taxon>Cypriniformes</taxon>
        <taxon>Cyprinidae</taxon>
        <taxon>Labeoninae</taxon>
        <taxon>Labeonini</taxon>
        <taxon>Cirrhinus</taxon>
    </lineage>
</organism>
<dbReference type="PANTHER" id="PTHR12353:SF32">
    <property type="entry name" value="DISKS LARGE-ASSOCIATED PROTEIN 4"/>
    <property type="match status" value="1"/>
</dbReference>
<dbReference type="AlphaFoldDB" id="A0ABD0N679"/>
<feature type="compositionally biased region" description="Pro residues" evidence="2">
    <location>
        <begin position="99"/>
        <end position="110"/>
    </location>
</feature>
<protein>
    <submittedName>
        <fullName evidence="3">Uncharacterized protein</fullName>
    </submittedName>
</protein>
<dbReference type="PANTHER" id="PTHR12353">
    <property type="entry name" value="DISKS LARGE-ASSOCIATED PROTEIN DAP SAP90/PSD-95-ASSOCIATED PROTEIN"/>
    <property type="match status" value="1"/>
</dbReference>
<feature type="compositionally biased region" description="Polar residues" evidence="2">
    <location>
        <begin position="17"/>
        <end position="42"/>
    </location>
</feature>
<dbReference type="EMBL" id="JAMKFB020000023">
    <property type="protein sequence ID" value="KAL0157625.1"/>
    <property type="molecule type" value="Genomic_DNA"/>
</dbReference>
<evidence type="ECO:0000256" key="2">
    <source>
        <dbReference type="SAM" id="MobiDB-lite"/>
    </source>
</evidence>